<proteinExistence type="predicted"/>
<protein>
    <recommendedName>
        <fullName evidence="4">Fluoroquinolone transport system permease protein</fullName>
    </recommendedName>
</protein>
<keyword evidence="3" id="KW-1185">Reference proteome</keyword>
<evidence type="ECO:0000313" key="2">
    <source>
        <dbReference type="EMBL" id="REF31920.1"/>
    </source>
</evidence>
<reference evidence="2 3" key="1">
    <citation type="submission" date="2018-08" db="EMBL/GenBank/DDBJ databases">
        <title>Sequencing the genomes of 1000 actinobacteria strains.</title>
        <authorList>
            <person name="Klenk H.-P."/>
        </authorList>
    </citation>
    <scope>NUCLEOTIDE SEQUENCE [LARGE SCALE GENOMIC DNA]</scope>
    <source>
        <strain evidence="2 3">DSM 22967</strain>
    </source>
</reference>
<evidence type="ECO:0000256" key="1">
    <source>
        <dbReference type="SAM" id="Phobius"/>
    </source>
</evidence>
<name>A0A3D9UVD4_9MICO</name>
<evidence type="ECO:0000313" key="3">
    <source>
        <dbReference type="Proteomes" id="UP000256253"/>
    </source>
</evidence>
<dbReference type="EMBL" id="QTUA01000001">
    <property type="protein sequence ID" value="REF31920.1"/>
    <property type="molecule type" value="Genomic_DNA"/>
</dbReference>
<sequence length="213" mass="22578">MLGYAARAVPWMRVAVAAILVVVLMELVRWDAWMLWPLQGTAVGLLAAAAAWCFDEQAGIVVDVAPRTLAWRSASRGLGVLVLFLAWVAVVLHAGDTALFGHRNAVLLQGLAALVAGAGYACWRRSLGEPMPGLLFAGVAVPATTAWALLHPFDEHLVVFPYGSASETDWQVSVIGWSLLGVCAAVLIAAALAEAPWWGRGHAHRGGLPTRSV</sequence>
<evidence type="ECO:0008006" key="4">
    <source>
        <dbReference type="Google" id="ProtNLM"/>
    </source>
</evidence>
<dbReference type="Proteomes" id="UP000256253">
    <property type="component" value="Unassembled WGS sequence"/>
</dbReference>
<comment type="caution">
    <text evidence="2">The sequence shown here is derived from an EMBL/GenBank/DDBJ whole genome shotgun (WGS) entry which is preliminary data.</text>
</comment>
<keyword evidence="1" id="KW-0472">Membrane</keyword>
<feature type="transmembrane region" description="Helical" evidence="1">
    <location>
        <begin position="170"/>
        <end position="193"/>
    </location>
</feature>
<organism evidence="2 3">
    <name type="scientific">Calidifontibacter indicus</name>
    <dbReference type="NCBI Taxonomy" id="419650"/>
    <lineage>
        <taxon>Bacteria</taxon>
        <taxon>Bacillati</taxon>
        <taxon>Actinomycetota</taxon>
        <taxon>Actinomycetes</taxon>
        <taxon>Micrococcales</taxon>
        <taxon>Dermacoccaceae</taxon>
        <taxon>Calidifontibacter</taxon>
    </lineage>
</organism>
<feature type="transmembrane region" description="Helical" evidence="1">
    <location>
        <begin position="75"/>
        <end position="94"/>
    </location>
</feature>
<feature type="transmembrane region" description="Helical" evidence="1">
    <location>
        <begin position="130"/>
        <end position="150"/>
    </location>
</feature>
<keyword evidence="1" id="KW-1133">Transmembrane helix</keyword>
<feature type="transmembrane region" description="Helical" evidence="1">
    <location>
        <begin position="36"/>
        <end position="54"/>
    </location>
</feature>
<keyword evidence="1" id="KW-0812">Transmembrane</keyword>
<feature type="transmembrane region" description="Helical" evidence="1">
    <location>
        <begin position="12"/>
        <end position="30"/>
    </location>
</feature>
<accession>A0A3D9UVD4</accession>
<feature type="transmembrane region" description="Helical" evidence="1">
    <location>
        <begin position="106"/>
        <end position="123"/>
    </location>
</feature>
<dbReference type="AlphaFoldDB" id="A0A3D9UVD4"/>
<gene>
    <name evidence="2" type="ORF">DFJ65_3009</name>
</gene>